<proteinExistence type="predicted"/>
<keyword evidence="2" id="KW-1185">Reference proteome</keyword>
<gene>
    <name evidence="1" type="ORF">J2S10_000748</name>
</gene>
<keyword evidence="1" id="KW-0346">Stress response</keyword>
<dbReference type="RefSeq" id="WP_307404553.1">
    <property type="nucleotide sequence ID" value="NZ_JAUSTW010000001.1"/>
</dbReference>
<sequence>MEKRKKPKYKIGDTVVITMYGTVGKVTDVNFLFLLGKKYAIILGTSKESGVT</sequence>
<protein>
    <submittedName>
        <fullName evidence="1">Heat shock protein HspQ</fullName>
    </submittedName>
</protein>
<evidence type="ECO:0000313" key="2">
    <source>
        <dbReference type="Proteomes" id="UP001224122"/>
    </source>
</evidence>
<evidence type="ECO:0000313" key="1">
    <source>
        <dbReference type="EMBL" id="MDQ0197643.1"/>
    </source>
</evidence>
<comment type="caution">
    <text evidence="1">The sequence shown here is derived from an EMBL/GenBank/DDBJ whole genome shotgun (WGS) entry which is preliminary data.</text>
</comment>
<name>A0ABT9XQ26_9BACI</name>
<organism evidence="1 2">
    <name type="scientific">Neobacillus ginsengisoli</name>
    <dbReference type="NCBI Taxonomy" id="904295"/>
    <lineage>
        <taxon>Bacteria</taxon>
        <taxon>Bacillati</taxon>
        <taxon>Bacillota</taxon>
        <taxon>Bacilli</taxon>
        <taxon>Bacillales</taxon>
        <taxon>Bacillaceae</taxon>
        <taxon>Neobacillus</taxon>
    </lineage>
</organism>
<dbReference type="Proteomes" id="UP001224122">
    <property type="component" value="Unassembled WGS sequence"/>
</dbReference>
<accession>A0ABT9XQ26</accession>
<dbReference type="EMBL" id="JAUSTW010000001">
    <property type="protein sequence ID" value="MDQ0197643.1"/>
    <property type="molecule type" value="Genomic_DNA"/>
</dbReference>
<reference evidence="1 2" key="1">
    <citation type="submission" date="2023-07" db="EMBL/GenBank/DDBJ databases">
        <title>Genomic Encyclopedia of Type Strains, Phase IV (KMG-IV): sequencing the most valuable type-strain genomes for metagenomic binning, comparative biology and taxonomic classification.</title>
        <authorList>
            <person name="Goeker M."/>
        </authorList>
    </citation>
    <scope>NUCLEOTIDE SEQUENCE [LARGE SCALE GENOMIC DNA]</scope>
    <source>
        <strain evidence="1 2">DSM 27594</strain>
    </source>
</reference>